<proteinExistence type="inferred from homology"/>
<dbReference type="PANTHER" id="PTHR33217">
    <property type="entry name" value="TRANSPOSASE FOR INSERTION SEQUENCE ELEMENT IS1081"/>
    <property type="match status" value="1"/>
</dbReference>
<keyword evidence="9" id="KW-1185">Reference proteome</keyword>
<accession>A0ABQ5YP89</accession>
<evidence type="ECO:0000256" key="5">
    <source>
        <dbReference type="ARBA" id="ARBA00023172"/>
    </source>
</evidence>
<dbReference type="PANTHER" id="PTHR33217:SF5">
    <property type="entry name" value="MUTATOR FAMILY TRANSPOSASE"/>
    <property type="match status" value="1"/>
</dbReference>
<protein>
    <recommendedName>
        <fullName evidence="6">Mutator family transposase</fullName>
    </recommendedName>
</protein>
<dbReference type="EMBL" id="BSOJ01000002">
    <property type="protein sequence ID" value="GLR25031.1"/>
    <property type="molecule type" value="Genomic_DNA"/>
</dbReference>
<dbReference type="RefSeq" id="WP_284279326.1">
    <property type="nucleotide sequence ID" value="NZ_BSOJ01000002.1"/>
</dbReference>
<evidence type="ECO:0000256" key="4">
    <source>
        <dbReference type="ARBA" id="ARBA00023125"/>
    </source>
</evidence>
<dbReference type="NCBIfam" id="NF033543">
    <property type="entry name" value="transpos_IS256"/>
    <property type="match status" value="1"/>
</dbReference>
<keyword evidence="4 6" id="KW-0238">DNA-binding</keyword>
<sequence length="405" mass="46047">MDRSKLQALASELAKDIKTEADLNALSRELLKLTVETALGAELTDHLGYDKHADSKPAKGNSRNGSTPKRLKSQHGEVQIDTPRDRDGSFEPQLLKKHQSRLTQMDDQILTLYAKGLSTREIVAAFKEMYDADVSAALISKVTDSVIDRITEWQSRPLDPIYPIVYLDCIVIKIRENMRVINKSIYLALGVNMDGHKDLLGLWMSENEGAKFWLSVLTELKARGVQDILIACVDGLKGFPDAIAVEFPQTRVQLCIVHMVRNSLRYVSWKDYKAVTAALKTIYQSPTEDQALSNLEQFGRAWDSQYPQISKSWTAHWANLRTIFEYPPEIRKAIYTTNAVESLNSVIRAATKRRKVFPTDDSARKVVYLAIEQASRKWTMPIQNWKMALNRFVLEFGERVTVHHP</sequence>
<evidence type="ECO:0000256" key="6">
    <source>
        <dbReference type="RuleBase" id="RU365089"/>
    </source>
</evidence>
<evidence type="ECO:0000313" key="8">
    <source>
        <dbReference type="EMBL" id="GLR25031.1"/>
    </source>
</evidence>
<comment type="caution">
    <text evidence="8">The sequence shown here is derived from an EMBL/GenBank/DDBJ whole genome shotgun (WGS) entry which is preliminary data.</text>
</comment>
<gene>
    <name evidence="8" type="primary">y1062</name>
    <name evidence="8" type="ORF">GCM10007875_01180</name>
</gene>
<evidence type="ECO:0000256" key="7">
    <source>
        <dbReference type="SAM" id="MobiDB-lite"/>
    </source>
</evidence>
<evidence type="ECO:0000313" key="9">
    <source>
        <dbReference type="Proteomes" id="UP001156664"/>
    </source>
</evidence>
<comment type="function">
    <text evidence="1 6">Required for the transposition of the insertion element.</text>
</comment>
<evidence type="ECO:0000256" key="1">
    <source>
        <dbReference type="ARBA" id="ARBA00002190"/>
    </source>
</evidence>
<keyword evidence="6" id="KW-0814">Transposable element</keyword>
<dbReference type="InterPro" id="IPR001207">
    <property type="entry name" value="Transposase_mutator"/>
</dbReference>
<reference evidence="9" key="1">
    <citation type="journal article" date="2019" name="Int. J. Syst. Evol. Microbiol.">
        <title>The Global Catalogue of Microorganisms (GCM) 10K type strain sequencing project: providing services to taxonomists for standard genome sequencing and annotation.</title>
        <authorList>
            <consortium name="The Broad Institute Genomics Platform"/>
            <consortium name="The Broad Institute Genome Sequencing Center for Infectious Disease"/>
            <person name="Wu L."/>
            <person name="Ma J."/>
        </authorList>
    </citation>
    <scope>NUCLEOTIDE SEQUENCE [LARGE SCALE GENOMIC DNA]</scope>
    <source>
        <strain evidence="9">NBRC 105857</strain>
    </source>
</reference>
<dbReference type="Pfam" id="PF00872">
    <property type="entry name" value="Transposase_mut"/>
    <property type="match status" value="1"/>
</dbReference>
<dbReference type="Proteomes" id="UP001156664">
    <property type="component" value="Unassembled WGS sequence"/>
</dbReference>
<name>A0ABQ5YP89_9BURK</name>
<keyword evidence="3 6" id="KW-0815">Transposition</keyword>
<comment type="similarity">
    <text evidence="2 6">Belongs to the transposase mutator family.</text>
</comment>
<evidence type="ECO:0000256" key="2">
    <source>
        <dbReference type="ARBA" id="ARBA00010961"/>
    </source>
</evidence>
<organism evidence="8 9">
    <name type="scientific">Limnobacter litoralis</name>
    <dbReference type="NCBI Taxonomy" id="481366"/>
    <lineage>
        <taxon>Bacteria</taxon>
        <taxon>Pseudomonadati</taxon>
        <taxon>Pseudomonadota</taxon>
        <taxon>Betaproteobacteria</taxon>
        <taxon>Burkholderiales</taxon>
        <taxon>Burkholderiaceae</taxon>
        <taxon>Limnobacter</taxon>
    </lineage>
</organism>
<keyword evidence="5 6" id="KW-0233">DNA recombination</keyword>
<feature type="region of interest" description="Disordered" evidence="7">
    <location>
        <begin position="49"/>
        <end position="92"/>
    </location>
</feature>
<evidence type="ECO:0000256" key="3">
    <source>
        <dbReference type="ARBA" id="ARBA00022578"/>
    </source>
</evidence>